<keyword evidence="1" id="KW-0175">Coiled coil</keyword>
<accession>A0A0L0D7R3</accession>
<feature type="compositionally biased region" description="Basic residues" evidence="2">
    <location>
        <begin position="282"/>
        <end position="292"/>
    </location>
</feature>
<dbReference type="AlphaFoldDB" id="A0A0L0D7R3"/>
<reference evidence="3 4" key="1">
    <citation type="submission" date="2010-05" db="EMBL/GenBank/DDBJ databases">
        <title>The Genome Sequence of Thecamonas trahens ATCC 50062.</title>
        <authorList>
            <consortium name="The Broad Institute Genome Sequencing Platform"/>
            <person name="Russ C."/>
            <person name="Cuomo C."/>
            <person name="Shea T."/>
            <person name="Young S.K."/>
            <person name="Zeng Q."/>
            <person name="Koehrsen M."/>
            <person name="Haas B."/>
            <person name="Borodovsky M."/>
            <person name="Guigo R."/>
            <person name="Alvarado L."/>
            <person name="Berlin A."/>
            <person name="Bochicchio J."/>
            <person name="Borenstein D."/>
            <person name="Chapman S."/>
            <person name="Chen Z."/>
            <person name="Freedman E."/>
            <person name="Gellesch M."/>
            <person name="Goldberg J."/>
            <person name="Griggs A."/>
            <person name="Gujja S."/>
            <person name="Heilman E."/>
            <person name="Heiman D."/>
            <person name="Hepburn T."/>
            <person name="Howarth C."/>
            <person name="Jen D."/>
            <person name="Larson L."/>
            <person name="Mehta T."/>
            <person name="Park D."/>
            <person name="Pearson M."/>
            <person name="Roberts A."/>
            <person name="Saif S."/>
            <person name="Shenoy N."/>
            <person name="Sisk P."/>
            <person name="Stolte C."/>
            <person name="Sykes S."/>
            <person name="Thomson T."/>
            <person name="Walk T."/>
            <person name="White J."/>
            <person name="Yandava C."/>
            <person name="Burger G."/>
            <person name="Gray M.W."/>
            <person name="Holland P.W.H."/>
            <person name="King N."/>
            <person name="Lang F.B.F."/>
            <person name="Roger A.J."/>
            <person name="Ruiz-Trillo I."/>
            <person name="Lander E."/>
            <person name="Nusbaum C."/>
        </authorList>
    </citation>
    <scope>NUCLEOTIDE SEQUENCE [LARGE SCALE GENOMIC DNA]</scope>
    <source>
        <strain evidence="3 4">ATCC 50062</strain>
    </source>
</reference>
<evidence type="ECO:0000256" key="1">
    <source>
        <dbReference type="SAM" id="Coils"/>
    </source>
</evidence>
<dbReference type="Proteomes" id="UP000054408">
    <property type="component" value="Unassembled WGS sequence"/>
</dbReference>
<evidence type="ECO:0000313" key="3">
    <source>
        <dbReference type="EMBL" id="KNC48427.1"/>
    </source>
</evidence>
<dbReference type="RefSeq" id="XP_013758542.1">
    <property type="nucleotide sequence ID" value="XM_013903088.1"/>
</dbReference>
<protein>
    <submittedName>
        <fullName evidence="3">Uncharacterized protein</fullName>
    </submittedName>
</protein>
<feature type="compositionally biased region" description="Basic and acidic residues" evidence="2">
    <location>
        <begin position="220"/>
        <end position="231"/>
    </location>
</feature>
<keyword evidence="4" id="KW-1185">Reference proteome</keyword>
<organism evidence="3 4">
    <name type="scientific">Thecamonas trahens ATCC 50062</name>
    <dbReference type="NCBI Taxonomy" id="461836"/>
    <lineage>
        <taxon>Eukaryota</taxon>
        <taxon>Apusozoa</taxon>
        <taxon>Apusomonadida</taxon>
        <taxon>Apusomonadidae</taxon>
        <taxon>Thecamonas</taxon>
    </lineage>
</organism>
<gene>
    <name evidence="3" type="ORF">AMSG_04874</name>
</gene>
<name>A0A0L0D7R3_THETB</name>
<feature type="coiled-coil region" evidence="1">
    <location>
        <begin position="23"/>
        <end position="57"/>
    </location>
</feature>
<feature type="region of interest" description="Disordered" evidence="2">
    <location>
        <begin position="218"/>
        <end position="294"/>
    </location>
</feature>
<dbReference type="EMBL" id="GL349451">
    <property type="protein sequence ID" value="KNC48427.1"/>
    <property type="molecule type" value="Genomic_DNA"/>
</dbReference>
<proteinExistence type="predicted"/>
<evidence type="ECO:0000256" key="2">
    <source>
        <dbReference type="SAM" id="MobiDB-lite"/>
    </source>
</evidence>
<dbReference type="GeneID" id="25564392"/>
<feature type="compositionally biased region" description="Pro residues" evidence="2">
    <location>
        <begin position="269"/>
        <end position="279"/>
    </location>
</feature>
<sequence>MGSGSGDQVRVLEEALRASVAANAVLRGELAEARQARRRLVRNVEVLNRTVDGLTAQLLAANSACSAAEANGSVAAPIPDLPVPTTADASVQAAPLAADAVVDARPEQTDAAVGTAAAPEMAHKMTQVENKARFDEEWRWMVPILTEYGLWVPAALTGRAGDEPRTAEDMLRLLLLLLRKYEMAFLRNHEMDRLVSVPRTRSYDDWLSLSKLVMLPPVRDAPHPPSSKDDALPLTPARTPAMRRTSQSRLRASKVSFSPAVHVRTISPRPSPSPSPVPAPAARRRVKRRRKTVVPPALVPPTALEADLAFVSSLRAKGPDLVVQGGVFNPALAARAAAASSARGPGARGSGPA</sequence>
<evidence type="ECO:0000313" key="4">
    <source>
        <dbReference type="Proteomes" id="UP000054408"/>
    </source>
</evidence>